<evidence type="ECO:0000256" key="6">
    <source>
        <dbReference type="SAM" id="Phobius"/>
    </source>
</evidence>
<evidence type="ECO:0000256" key="3">
    <source>
        <dbReference type="ARBA" id="ARBA00022692"/>
    </source>
</evidence>
<dbReference type="InterPro" id="IPR043428">
    <property type="entry name" value="LivM-like"/>
</dbReference>
<feature type="transmembrane region" description="Helical" evidence="6">
    <location>
        <begin position="298"/>
        <end position="319"/>
    </location>
</feature>
<evidence type="ECO:0000256" key="2">
    <source>
        <dbReference type="ARBA" id="ARBA00022475"/>
    </source>
</evidence>
<dbReference type="CDD" id="cd06581">
    <property type="entry name" value="TM_PBP1_LivM_like"/>
    <property type="match status" value="1"/>
</dbReference>
<keyword evidence="4 6" id="KW-1133">Transmembrane helix</keyword>
<dbReference type="AlphaFoldDB" id="A0A418WU24"/>
<dbReference type="PANTHER" id="PTHR30482">
    <property type="entry name" value="HIGH-AFFINITY BRANCHED-CHAIN AMINO ACID TRANSPORT SYSTEM PERMEASE"/>
    <property type="match status" value="1"/>
</dbReference>
<feature type="transmembrane region" description="Helical" evidence="6">
    <location>
        <begin position="36"/>
        <end position="54"/>
    </location>
</feature>
<dbReference type="RefSeq" id="WP_119776235.1">
    <property type="nucleotide sequence ID" value="NZ_QYUK01000008.1"/>
</dbReference>
<evidence type="ECO:0000256" key="5">
    <source>
        <dbReference type="ARBA" id="ARBA00023136"/>
    </source>
</evidence>
<dbReference type="InterPro" id="IPR001851">
    <property type="entry name" value="ABC_transp_permease"/>
</dbReference>
<organism evidence="7 8">
    <name type="scientific">Oleomonas cavernae</name>
    <dbReference type="NCBI Taxonomy" id="2320859"/>
    <lineage>
        <taxon>Bacteria</taxon>
        <taxon>Pseudomonadati</taxon>
        <taxon>Pseudomonadota</taxon>
        <taxon>Alphaproteobacteria</taxon>
        <taxon>Acetobacterales</taxon>
        <taxon>Acetobacteraceae</taxon>
        <taxon>Oleomonas</taxon>
    </lineage>
</organism>
<keyword evidence="8" id="KW-1185">Reference proteome</keyword>
<comment type="subcellular location">
    <subcellularLocation>
        <location evidence="1">Cell membrane</location>
        <topology evidence="1">Multi-pass membrane protein</topology>
    </subcellularLocation>
</comment>
<feature type="transmembrane region" description="Helical" evidence="6">
    <location>
        <begin position="220"/>
        <end position="241"/>
    </location>
</feature>
<proteinExistence type="predicted"/>
<dbReference type="GO" id="GO:0015658">
    <property type="term" value="F:branched-chain amino acid transmembrane transporter activity"/>
    <property type="evidence" value="ECO:0007669"/>
    <property type="project" value="InterPro"/>
</dbReference>
<feature type="transmembrane region" description="Helical" evidence="6">
    <location>
        <begin position="60"/>
        <end position="82"/>
    </location>
</feature>
<dbReference type="Pfam" id="PF02653">
    <property type="entry name" value="BPD_transp_2"/>
    <property type="match status" value="1"/>
</dbReference>
<reference evidence="7 8" key="1">
    <citation type="submission" date="2018-09" db="EMBL/GenBank/DDBJ databases">
        <authorList>
            <person name="Zhu H."/>
        </authorList>
    </citation>
    <scope>NUCLEOTIDE SEQUENCE [LARGE SCALE GENOMIC DNA]</scope>
    <source>
        <strain evidence="7 8">K1W22B-8</strain>
    </source>
</reference>
<keyword evidence="3 6" id="KW-0812">Transmembrane</keyword>
<feature type="transmembrane region" description="Helical" evidence="6">
    <location>
        <begin position="131"/>
        <end position="152"/>
    </location>
</feature>
<evidence type="ECO:0000256" key="4">
    <source>
        <dbReference type="ARBA" id="ARBA00022989"/>
    </source>
</evidence>
<dbReference type="Proteomes" id="UP000284605">
    <property type="component" value="Unassembled WGS sequence"/>
</dbReference>
<evidence type="ECO:0000313" key="7">
    <source>
        <dbReference type="EMBL" id="RJF94764.1"/>
    </source>
</evidence>
<sequence length="354" mass="37482">MSLFLRTSVNAALPILLLVLFGAIVLLFAEPFQVRIAYAFFMNLTIAVGLQVFMGNSGVVSFGHVSFMGIAAYAVALLTIPLSLKKTLIPDAPFGLPEIHLDVAPAVVAALLITTSIAWAFGFVLKRLGGAAAEILTLALLVVSYVVFNAWIDLTRGPRSLYGIPVASSLPWAVAASAVAIFVAKMFRDSEGGLQLRASSDNLLAARAMGVPVERLRHRAWVISAGLVGLGGMLHATYLGTIGPNSYYFTQTFLIMAMVILGGMRSVSGTIVGTALISAGSELARILENGPTILGQKLPTMFGLTGFFLGAVIVLCMTLRRDGILGDDEFEDILRNRRARKAQGAALAADQPAS</sequence>
<gene>
    <name evidence="7" type="ORF">D3874_02815</name>
</gene>
<evidence type="ECO:0000313" key="8">
    <source>
        <dbReference type="Proteomes" id="UP000284605"/>
    </source>
</evidence>
<keyword evidence="5 6" id="KW-0472">Membrane</keyword>
<feature type="transmembrane region" description="Helical" evidence="6">
    <location>
        <begin position="253"/>
        <end position="278"/>
    </location>
</feature>
<accession>A0A418WU24</accession>
<dbReference type="PANTHER" id="PTHR30482:SF20">
    <property type="entry name" value="HIGH-AFFINITY BRANCHED-CHAIN AMINO ACID TRANSPORT SYSTEM PERMEASE PROTEIN LIVM"/>
    <property type="match status" value="1"/>
</dbReference>
<dbReference type="GO" id="GO:0005886">
    <property type="term" value="C:plasma membrane"/>
    <property type="evidence" value="ECO:0007669"/>
    <property type="project" value="UniProtKB-SubCell"/>
</dbReference>
<comment type="caution">
    <text evidence="7">The sequence shown here is derived from an EMBL/GenBank/DDBJ whole genome shotgun (WGS) entry which is preliminary data.</text>
</comment>
<evidence type="ECO:0000256" key="1">
    <source>
        <dbReference type="ARBA" id="ARBA00004651"/>
    </source>
</evidence>
<feature type="transmembrane region" description="Helical" evidence="6">
    <location>
        <begin position="103"/>
        <end position="125"/>
    </location>
</feature>
<protein>
    <submittedName>
        <fullName evidence="7">Branched-chain amino acid ABC transporter permease</fullName>
    </submittedName>
</protein>
<name>A0A418WU24_9PROT</name>
<dbReference type="OrthoDB" id="9034298at2"/>
<dbReference type="EMBL" id="QYUK01000008">
    <property type="protein sequence ID" value="RJF94764.1"/>
    <property type="molecule type" value="Genomic_DNA"/>
</dbReference>
<feature type="transmembrane region" description="Helical" evidence="6">
    <location>
        <begin position="12"/>
        <end position="29"/>
    </location>
</feature>
<keyword evidence="2" id="KW-1003">Cell membrane</keyword>
<feature type="transmembrane region" description="Helical" evidence="6">
    <location>
        <begin position="164"/>
        <end position="184"/>
    </location>
</feature>